<dbReference type="CDD" id="cd24073">
    <property type="entry name" value="ASKHA_ATPase_ROK_CYANR"/>
    <property type="match status" value="1"/>
</dbReference>
<accession>A0ABP7KG07</accession>
<evidence type="ECO:0000313" key="2">
    <source>
        <dbReference type="EMBL" id="GAA3874100.1"/>
    </source>
</evidence>
<dbReference type="Gene3D" id="1.10.10.10">
    <property type="entry name" value="Winged helix-like DNA-binding domain superfamily/Winged helix DNA-binding domain"/>
    <property type="match status" value="1"/>
</dbReference>
<dbReference type="SUPFAM" id="SSF46785">
    <property type="entry name" value="Winged helix' DNA-binding domain"/>
    <property type="match status" value="1"/>
</dbReference>
<dbReference type="InterPro" id="IPR036390">
    <property type="entry name" value="WH_DNA-bd_sf"/>
</dbReference>
<protein>
    <submittedName>
        <fullName evidence="2">ROK family protein</fullName>
    </submittedName>
</protein>
<dbReference type="PANTHER" id="PTHR18964">
    <property type="entry name" value="ROK (REPRESSOR, ORF, KINASE) FAMILY"/>
    <property type="match status" value="1"/>
</dbReference>
<proteinExistence type="inferred from homology"/>
<dbReference type="InterPro" id="IPR036388">
    <property type="entry name" value="WH-like_DNA-bd_sf"/>
</dbReference>
<sequence>MTLTDDNPAKVQMPVSGCGPLPVVRDLTAVPLRQRLFESVRAAGSIARVDIARALSVSPATVTQLSADLIGEGLIEETELGRREGDPARGRPPVGLRVRPGSGVVIGIKISDRANSALVLDMAGNRLGSATIHPPSGLRSTEEILVEIEALVKDALAEAGVARENLMAVAAGIPGMVDFEAGYVIWCPCMAESHVALRDLLVERIGCPVRIDNDANLLALAELWFGAGRGLDNFAVVSIEHGVGMGLVNDHRLQRGGLGHGMEIGHTKIQLDGALCRCGQRGCLEAYVADYALVREAHTALSLSTGGESQGDMMEALFAQAKDGNDAAKAIFARAGRYLAAGLANVVTLFDPTLIFLSGERMRYDYLYAEEVLAEMREMTRRPGRPATPVEIHAWGDLIWAQGAGALALDHATEMRLG</sequence>
<evidence type="ECO:0000313" key="3">
    <source>
        <dbReference type="Proteomes" id="UP001399917"/>
    </source>
</evidence>
<comment type="similarity">
    <text evidence="1">Belongs to the ROK (NagC/XylR) family.</text>
</comment>
<dbReference type="Pfam" id="PF00480">
    <property type="entry name" value="ROK"/>
    <property type="match status" value="1"/>
</dbReference>
<evidence type="ECO:0000256" key="1">
    <source>
        <dbReference type="ARBA" id="ARBA00006479"/>
    </source>
</evidence>
<name>A0ABP7KG07_9RHOB</name>
<gene>
    <name evidence="2" type="ORF">GCM10022404_25000</name>
</gene>
<dbReference type="InterPro" id="IPR000600">
    <property type="entry name" value="ROK"/>
</dbReference>
<dbReference type="PANTHER" id="PTHR18964:SF149">
    <property type="entry name" value="BIFUNCTIONAL UDP-N-ACETYLGLUCOSAMINE 2-EPIMERASE_N-ACETYLMANNOSAMINE KINASE"/>
    <property type="match status" value="1"/>
</dbReference>
<dbReference type="Proteomes" id="UP001399917">
    <property type="component" value="Unassembled WGS sequence"/>
</dbReference>
<reference evidence="3" key="1">
    <citation type="journal article" date="2019" name="Int. J. Syst. Evol. Microbiol.">
        <title>The Global Catalogue of Microorganisms (GCM) 10K type strain sequencing project: providing services to taxonomists for standard genome sequencing and annotation.</title>
        <authorList>
            <consortium name="The Broad Institute Genomics Platform"/>
            <consortium name="The Broad Institute Genome Sequencing Center for Infectious Disease"/>
            <person name="Wu L."/>
            <person name="Ma J."/>
        </authorList>
    </citation>
    <scope>NUCLEOTIDE SEQUENCE [LARGE SCALE GENOMIC DNA]</scope>
    <source>
        <strain evidence="3">JCM 17190</strain>
    </source>
</reference>
<comment type="caution">
    <text evidence="2">The sequence shown here is derived from an EMBL/GenBank/DDBJ whole genome shotgun (WGS) entry which is preliminary data.</text>
</comment>
<organism evidence="2 3">
    <name type="scientific">Celeribacter arenosi</name>
    <dbReference type="NCBI Taxonomy" id="792649"/>
    <lineage>
        <taxon>Bacteria</taxon>
        <taxon>Pseudomonadati</taxon>
        <taxon>Pseudomonadota</taxon>
        <taxon>Alphaproteobacteria</taxon>
        <taxon>Rhodobacterales</taxon>
        <taxon>Roseobacteraceae</taxon>
        <taxon>Celeribacter</taxon>
    </lineage>
</organism>
<keyword evidence="3" id="KW-1185">Reference proteome</keyword>
<dbReference type="SUPFAM" id="SSF53067">
    <property type="entry name" value="Actin-like ATPase domain"/>
    <property type="match status" value="1"/>
</dbReference>
<dbReference type="Gene3D" id="3.30.420.40">
    <property type="match status" value="2"/>
</dbReference>
<dbReference type="RefSeq" id="WP_344847573.1">
    <property type="nucleotide sequence ID" value="NZ_BAABDF010000007.1"/>
</dbReference>
<dbReference type="EMBL" id="BAABDF010000007">
    <property type="protein sequence ID" value="GAA3874100.1"/>
    <property type="molecule type" value="Genomic_DNA"/>
</dbReference>
<dbReference type="InterPro" id="IPR043129">
    <property type="entry name" value="ATPase_NBD"/>
</dbReference>